<keyword evidence="1" id="KW-0175">Coiled coil</keyword>
<dbReference type="Proteomes" id="UP000562124">
    <property type="component" value="Unassembled WGS sequence"/>
</dbReference>
<dbReference type="CDD" id="cd01949">
    <property type="entry name" value="GGDEF"/>
    <property type="match status" value="1"/>
</dbReference>
<dbReference type="InterPro" id="IPR043128">
    <property type="entry name" value="Rev_trsase/Diguanyl_cyclase"/>
</dbReference>
<evidence type="ECO:0000313" key="6">
    <source>
        <dbReference type="Proteomes" id="UP000562124"/>
    </source>
</evidence>
<comment type="caution">
    <text evidence="5">The sequence shown here is derived from an EMBL/GenBank/DDBJ whole genome shotgun (WGS) entry which is preliminary data.</text>
</comment>
<evidence type="ECO:0000313" key="5">
    <source>
        <dbReference type="EMBL" id="NMR21334.1"/>
    </source>
</evidence>
<dbReference type="SUPFAM" id="SSF55785">
    <property type="entry name" value="PYP-like sensor domain (PAS domain)"/>
    <property type="match status" value="1"/>
</dbReference>
<feature type="transmembrane region" description="Helical" evidence="3">
    <location>
        <begin position="72"/>
        <end position="91"/>
    </location>
</feature>
<dbReference type="InterPro" id="IPR031621">
    <property type="entry name" value="HisKA_7TM"/>
</dbReference>
<feature type="coiled-coil region" evidence="1">
    <location>
        <begin position="350"/>
        <end position="377"/>
    </location>
</feature>
<feature type="domain" description="GGDEF" evidence="4">
    <location>
        <begin position="405"/>
        <end position="538"/>
    </location>
</feature>
<feature type="transmembrane region" description="Helical" evidence="3">
    <location>
        <begin position="146"/>
        <end position="169"/>
    </location>
</feature>
<proteinExistence type="predicted"/>
<name>A0A7Y0M0T6_CELFI</name>
<dbReference type="Gene3D" id="3.30.450.20">
    <property type="entry name" value="PAS domain"/>
    <property type="match status" value="1"/>
</dbReference>
<dbReference type="PANTHER" id="PTHR45138">
    <property type="entry name" value="REGULATORY COMPONENTS OF SENSORY TRANSDUCTION SYSTEM"/>
    <property type="match status" value="1"/>
</dbReference>
<gene>
    <name evidence="5" type="ORF">HIR71_14115</name>
</gene>
<protein>
    <submittedName>
        <fullName evidence="5">Diguanylate cyclase</fullName>
    </submittedName>
</protein>
<feature type="transmembrane region" description="Helical" evidence="3">
    <location>
        <begin position="6"/>
        <end position="26"/>
    </location>
</feature>
<dbReference type="AlphaFoldDB" id="A0A7Y0M0T6"/>
<dbReference type="InterPro" id="IPR029787">
    <property type="entry name" value="Nucleotide_cyclase"/>
</dbReference>
<accession>A0A7Y0M0T6</accession>
<sequence>MASEDPQWLAYAAAAVVLVSVATVAWRRRATNPRMAVGLALVGIGAGWWSAAAAFSVLGADGPLGGLGRVGVYPGVGTAVAGFVAIGLAVAAPDVLDRRRVRVALGVHPVLVTVVAATNPVHLLLFQGARADALLGSTRWTFGPAFWVHTAYSYSMLVLAMGLIVRGWWTSPPVFRAQRASLLVAAFLPLASNVVKVVGGLGGIQDPTPIGFAAGGLLMAHAIFRQDVLTFSPVARALIIEQISDAVVAVGPTGRVLDLNPAAVALIRRTTPTAGPTLVGEPVRALLGRELGGELDAVGDELREVSIAVGRGQVELHVRGSRLVDRQGRFLGSVLVARDVTEVNAQSRDLAQANARLVQQLETIERLRADLAEAAHRDALTGLHNRRHMVDRFASMVGTAARTGTSLAVVMIDVDRFKTVNDTYGHLTGDAVLVAIAARLAAHAPAGALVARWGGEEFFVAIPGADVDAAARFADEVRDRCVREPVEVAGGPVPCTLSGGVAAFPGSGTSADALVQVADAALYAAKAGGRNRICTHAEPVPSTGRTSVRAEERSRGARSGGRS</sequence>
<dbReference type="RefSeq" id="WP_169325707.1">
    <property type="nucleotide sequence ID" value="NZ_JABCJJ010000031.1"/>
</dbReference>
<dbReference type="InterPro" id="IPR050469">
    <property type="entry name" value="Diguanylate_Cyclase"/>
</dbReference>
<evidence type="ECO:0000256" key="2">
    <source>
        <dbReference type="SAM" id="MobiDB-lite"/>
    </source>
</evidence>
<dbReference type="EMBL" id="JABCJJ010000031">
    <property type="protein sequence ID" value="NMR21334.1"/>
    <property type="molecule type" value="Genomic_DNA"/>
</dbReference>
<dbReference type="FunFam" id="3.30.70.270:FF:000001">
    <property type="entry name" value="Diguanylate cyclase domain protein"/>
    <property type="match status" value="1"/>
</dbReference>
<feature type="transmembrane region" description="Helical" evidence="3">
    <location>
        <begin position="181"/>
        <end position="204"/>
    </location>
</feature>
<keyword evidence="3" id="KW-0812">Transmembrane</keyword>
<dbReference type="InterPro" id="IPR035965">
    <property type="entry name" value="PAS-like_dom_sf"/>
</dbReference>
<evidence type="ECO:0000256" key="3">
    <source>
        <dbReference type="SAM" id="Phobius"/>
    </source>
</evidence>
<dbReference type="GO" id="GO:0052621">
    <property type="term" value="F:diguanylate cyclase activity"/>
    <property type="evidence" value="ECO:0007669"/>
    <property type="project" value="TreeGrafter"/>
</dbReference>
<dbReference type="GO" id="GO:0043709">
    <property type="term" value="P:cell adhesion involved in single-species biofilm formation"/>
    <property type="evidence" value="ECO:0007669"/>
    <property type="project" value="TreeGrafter"/>
</dbReference>
<feature type="transmembrane region" description="Helical" evidence="3">
    <location>
        <begin position="103"/>
        <end position="126"/>
    </location>
</feature>
<organism evidence="5 6">
    <name type="scientific">Cellulomonas fimi</name>
    <dbReference type="NCBI Taxonomy" id="1708"/>
    <lineage>
        <taxon>Bacteria</taxon>
        <taxon>Bacillati</taxon>
        <taxon>Actinomycetota</taxon>
        <taxon>Actinomycetes</taxon>
        <taxon>Micrococcales</taxon>
        <taxon>Cellulomonadaceae</taxon>
        <taxon>Cellulomonas</taxon>
    </lineage>
</organism>
<dbReference type="InterPro" id="IPR000160">
    <property type="entry name" value="GGDEF_dom"/>
</dbReference>
<keyword evidence="6" id="KW-1185">Reference proteome</keyword>
<keyword evidence="3" id="KW-1133">Transmembrane helix</keyword>
<feature type="transmembrane region" description="Helical" evidence="3">
    <location>
        <begin position="38"/>
        <end position="60"/>
    </location>
</feature>
<dbReference type="SUPFAM" id="SSF55073">
    <property type="entry name" value="Nucleotide cyclase"/>
    <property type="match status" value="1"/>
</dbReference>
<feature type="region of interest" description="Disordered" evidence="2">
    <location>
        <begin position="534"/>
        <end position="563"/>
    </location>
</feature>
<evidence type="ECO:0000259" key="4">
    <source>
        <dbReference type="PROSITE" id="PS50887"/>
    </source>
</evidence>
<dbReference type="PANTHER" id="PTHR45138:SF9">
    <property type="entry name" value="DIGUANYLATE CYCLASE DGCM-RELATED"/>
    <property type="match status" value="1"/>
</dbReference>
<dbReference type="NCBIfam" id="TIGR00254">
    <property type="entry name" value="GGDEF"/>
    <property type="match status" value="1"/>
</dbReference>
<dbReference type="GO" id="GO:0005886">
    <property type="term" value="C:plasma membrane"/>
    <property type="evidence" value="ECO:0007669"/>
    <property type="project" value="TreeGrafter"/>
</dbReference>
<dbReference type="GO" id="GO:1902201">
    <property type="term" value="P:negative regulation of bacterial-type flagellum-dependent cell motility"/>
    <property type="evidence" value="ECO:0007669"/>
    <property type="project" value="TreeGrafter"/>
</dbReference>
<dbReference type="SMART" id="SM00267">
    <property type="entry name" value="GGDEF"/>
    <property type="match status" value="1"/>
</dbReference>
<dbReference type="Pfam" id="PF16927">
    <property type="entry name" value="HisKA_7TM"/>
    <property type="match status" value="1"/>
</dbReference>
<dbReference type="PROSITE" id="PS50887">
    <property type="entry name" value="GGDEF"/>
    <property type="match status" value="1"/>
</dbReference>
<dbReference type="Gene3D" id="3.30.70.270">
    <property type="match status" value="1"/>
</dbReference>
<evidence type="ECO:0000256" key="1">
    <source>
        <dbReference type="SAM" id="Coils"/>
    </source>
</evidence>
<reference evidence="5 6" key="1">
    <citation type="submission" date="2020-04" db="EMBL/GenBank/DDBJ databases">
        <title>Sequencing and Assembly of C. fimi.</title>
        <authorList>
            <person name="Ramsey A.R."/>
        </authorList>
    </citation>
    <scope>NUCLEOTIDE SEQUENCE [LARGE SCALE GENOMIC DNA]</scope>
    <source>
        <strain evidence="5 6">SB</strain>
    </source>
</reference>
<dbReference type="Pfam" id="PF00990">
    <property type="entry name" value="GGDEF"/>
    <property type="match status" value="1"/>
</dbReference>
<keyword evidence="3" id="KW-0472">Membrane</keyword>